<dbReference type="CDD" id="cd04301">
    <property type="entry name" value="NAT_SF"/>
    <property type="match status" value="1"/>
</dbReference>
<dbReference type="InterPro" id="IPR000182">
    <property type="entry name" value="GNAT_dom"/>
</dbReference>
<evidence type="ECO:0000313" key="3">
    <source>
        <dbReference type="Proteomes" id="UP000624419"/>
    </source>
</evidence>
<sequence>MKLSYRVNEYVSCEQFIALLNASGLGERRPVDDKQCIEGMLNNSNLIIAAWHDEQLVGIARSVTDFHYACYLSDLAVHKNYQHLGLGKTLQNLTQQKLGPNCKIILLAAPDANSYYQKLGFTSHPRCWVLERNKRIKE</sequence>
<organism evidence="2 3">
    <name type="scientific">Salinimonas profundi</name>
    <dbReference type="NCBI Taxonomy" id="2729140"/>
    <lineage>
        <taxon>Bacteria</taxon>
        <taxon>Pseudomonadati</taxon>
        <taxon>Pseudomonadota</taxon>
        <taxon>Gammaproteobacteria</taxon>
        <taxon>Alteromonadales</taxon>
        <taxon>Alteromonadaceae</taxon>
        <taxon>Alteromonas/Salinimonas group</taxon>
        <taxon>Salinimonas</taxon>
    </lineage>
</organism>
<dbReference type="RefSeq" id="WP_191021985.1">
    <property type="nucleotide sequence ID" value="NZ_JABBXD010000001.1"/>
</dbReference>
<dbReference type="PANTHER" id="PTHR43233">
    <property type="entry name" value="FAMILY N-ACETYLTRANSFERASE, PUTATIVE (AFU_ORTHOLOGUE AFUA_6G03350)-RELATED"/>
    <property type="match status" value="1"/>
</dbReference>
<proteinExistence type="predicted"/>
<gene>
    <name evidence="2" type="ORF">HHX48_02140</name>
</gene>
<dbReference type="PANTHER" id="PTHR43233:SF1">
    <property type="entry name" value="FAMILY N-ACETYLTRANSFERASE, PUTATIVE (AFU_ORTHOLOGUE AFUA_6G03350)-RELATED"/>
    <property type="match status" value="1"/>
</dbReference>
<dbReference type="InterPro" id="IPR053144">
    <property type="entry name" value="Acetyltransferase_Butenolide"/>
</dbReference>
<accession>A0ABR8LHT2</accession>
<protein>
    <submittedName>
        <fullName evidence="2">GNAT family N-acetyltransferase</fullName>
    </submittedName>
</protein>
<dbReference type="InterPro" id="IPR016181">
    <property type="entry name" value="Acyl_CoA_acyltransferase"/>
</dbReference>
<dbReference type="Proteomes" id="UP000624419">
    <property type="component" value="Unassembled WGS sequence"/>
</dbReference>
<dbReference type="SUPFAM" id="SSF55729">
    <property type="entry name" value="Acyl-CoA N-acyltransferases (Nat)"/>
    <property type="match status" value="1"/>
</dbReference>
<dbReference type="PROSITE" id="PS51186">
    <property type="entry name" value="GNAT"/>
    <property type="match status" value="1"/>
</dbReference>
<evidence type="ECO:0000313" key="2">
    <source>
        <dbReference type="EMBL" id="MBD3584531.1"/>
    </source>
</evidence>
<dbReference type="Gene3D" id="3.40.630.30">
    <property type="match status" value="1"/>
</dbReference>
<comment type="caution">
    <text evidence="2">The sequence shown here is derived from an EMBL/GenBank/DDBJ whole genome shotgun (WGS) entry which is preliminary data.</text>
</comment>
<reference evidence="2 3" key="1">
    <citation type="submission" date="2020-04" db="EMBL/GenBank/DDBJ databases">
        <title>Salinimonas sp. HHU 13199.</title>
        <authorList>
            <person name="Cui X."/>
            <person name="Zhang D."/>
        </authorList>
    </citation>
    <scope>NUCLEOTIDE SEQUENCE [LARGE SCALE GENOMIC DNA]</scope>
    <source>
        <strain evidence="2 3">HHU 13199</strain>
    </source>
</reference>
<dbReference type="EMBL" id="JABBXD010000001">
    <property type="protein sequence ID" value="MBD3584531.1"/>
    <property type="molecule type" value="Genomic_DNA"/>
</dbReference>
<name>A0ABR8LHT2_9ALTE</name>
<keyword evidence="3" id="KW-1185">Reference proteome</keyword>
<feature type="domain" description="N-acetyltransferase" evidence="1">
    <location>
        <begin position="3"/>
        <end position="138"/>
    </location>
</feature>
<evidence type="ECO:0000259" key="1">
    <source>
        <dbReference type="PROSITE" id="PS51186"/>
    </source>
</evidence>
<dbReference type="Pfam" id="PF13673">
    <property type="entry name" value="Acetyltransf_10"/>
    <property type="match status" value="1"/>
</dbReference>